<evidence type="ECO:0000256" key="1">
    <source>
        <dbReference type="SAM" id="Phobius"/>
    </source>
</evidence>
<protein>
    <submittedName>
        <fullName evidence="2">Uncharacterized protein</fullName>
    </submittedName>
</protein>
<comment type="caution">
    <text evidence="2">The sequence shown here is derived from an EMBL/GenBank/DDBJ whole genome shotgun (WGS) entry which is preliminary data.</text>
</comment>
<keyword evidence="1" id="KW-0812">Transmembrane</keyword>
<proteinExistence type="predicted"/>
<name>X1CU05_9ZZZZ</name>
<dbReference type="AlphaFoldDB" id="X1CU05"/>
<feature type="transmembrane region" description="Helical" evidence="1">
    <location>
        <begin position="78"/>
        <end position="98"/>
    </location>
</feature>
<organism evidence="2">
    <name type="scientific">marine sediment metagenome</name>
    <dbReference type="NCBI Taxonomy" id="412755"/>
    <lineage>
        <taxon>unclassified sequences</taxon>
        <taxon>metagenomes</taxon>
        <taxon>ecological metagenomes</taxon>
    </lineage>
</organism>
<dbReference type="EMBL" id="BART01021379">
    <property type="protein sequence ID" value="GAG99558.1"/>
    <property type="molecule type" value="Genomic_DNA"/>
</dbReference>
<keyword evidence="1" id="KW-0472">Membrane</keyword>
<keyword evidence="1" id="KW-1133">Transmembrane helix</keyword>
<sequence>MESIKEWSKQSTTYFIIAFILLGFGSTYLVIDYCSIPTTEQLRWEGTCPCVTDRHFGDPSKAFKIGLGDGFISNIESIFIFLCIIIGIFNFGDFIFSFDPKKDNDVKVYFRKIINSWKNKRKDGK</sequence>
<evidence type="ECO:0000313" key="2">
    <source>
        <dbReference type="EMBL" id="GAG99558.1"/>
    </source>
</evidence>
<gene>
    <name evidence="2" type="ORF">S01H4_39464</name>
</gene>
<reference evidence="2" key="1">
    <citation type="journal article" date="2014" name="Front. Microbiol.">
        <title>High frequency of phylogenetically diverse reductive dehalogenase-homologous genes in deep subseafloor sedimentary metagenomes.</title>
        <authorList>
            <person name="Kawai M."/>
            <person name="Futagami T."/>
            <person name="Toyoda A."/>
            <person name="Takaki Y."/>
            <person name="Nishi S."/>
            <person name="Hori S."/>
            <person name="Arai W."/>
            <person name="Tsubouchi T."/>
            <person name="Morono Y."/>
            <person name="Uchiyama I."/>
            <person name="Ito T."/>
            <person name="Fujiyama A."/>
            <person name="Inagaki F."/>
            <person name="Takami H."/>
        </authorList>
    </citation>
    <scope>NUCLEOTIDE SEQUENCE</scope>
    <source>
        <strain evidence="2">Expedition CK06-06</strain>
    </source>
</reference>
<feature type="transmembrane region" description="Helical" evidence="1">
    <location>
        <begin position="12"/>
        <end position="31"/>
    </location>
</feature>
<accession>X1CU05</accession>